<sequence length="55" mass="6446">MWIQRKGRQGSSLTICVYKTKLLRYNSRFIEAPLQSTIFFCLETTRFSGIVGRSR</sequence>
<evidence type="ECO:0000313" key="1">
    <source>
        <dbReference type="EMBL" id="ETW80267.1"/>
    </source>
</evidence>
<dbReference type="InParanoid" id="W4K367"/>
<dbReference type="AlphaFoldDB" id="W4K367"/>
<dbReference type="KEGG" id="hir:HETIRDRAFT_475878"/>
<organism evidence="1 2">
    <name type="scientific">Heterobasidion irregulare (strain TC 32-1)</name>
    <dbReference type="NCBI Taxonomy" id="747525"/>
    <lineage>
        <taxon>Eukaryota</taxon>
        <taxon>Fungi</taxon>
        <taxon>Dikarya</taxon>
        <taxon>Basidiomycota</taxon>
        <taxon>Agaricomycotina</taxon>
        <taxon>Agaricomycetes</taxon>
        <taxon>Russulales</taxon>
        <taxon>Bondarzewiaceae</taxon>
        <taxon>Heterobasidion</taxon>
        <taxon>Heterobasidion annosum species complex</taxon>
    </lineage>
</organism>
<dbReference type="GeneID" id="20677651"/>
<protein>
    <submittedName>
        <fullName evidence="1">Uncharacterized protein</fullName>
    </submittedName>
</protein>
<gene>
    <name evidence="1" type="ORF">HETIRDRAFT_475878</name>
</gene>
<name>W4K367_HETIT</name>
<keyword evidence="2" id="KW-1185">Reference proteome</keyword>
<dbReference type="EMBL" id="KI925459">
    <property type="protein sequence ID" value="ETW80267.1"/>
    <property type="molecule type" value="Genomic_DNA"/>
</dbReference>
<dbReference type="HOGENOM" id="CLU_3032611_0_0_1"/>
<reference evidence="1 2" key="1">
    <citation type="journal article" date="2012" name="New Phytol.">
        <title>Insight into trade-off between wood decay and parasitism from the genome of a fungal forest pathogen.</title>
        <authorList>
            <person name="Olson A."/>
            <person name="Aerts A."/>
            <person name="Asiegbu F."/>
            <person name="Belbahri L."/>
            <person name="Bouzid O."/>
            <person name="Broberg A."/>
            <person name="Canback B."/>
            <person name="Coutinho P.M."/>
            <person name="Cullen D."/>
            <person name="Dalman K."/>
            <person name="Deflorio G."/>
            <person name="van Diepen L.T."/>
            <person name="Dunand C."/>
            <person name="Duplessis S."/>
            <person name="Durling M."/>
            <person name="Gonthier P."/>
            <person name="Grimwood J."/>
            <person name="Fossdal C.G."/>
            <person name="Hansson D."/>
            <person name="Henrissat B."/>
            <person name="Hietala A."/>
            <person name="Himmelstrand K."/>
            <person name="Hoffmeister D."/>
            <person name="Hogberg N."/>
            <person name="James T.Y."/>
            <person name="Karlsson M."/>
            <person name="Kohler A."/>
            <person name="Kues U."/>
            <person name="Lee Y.H."/>
            <person name="Lin Y.C."/>
            <person name="Lind M."/>
            <person name="Lindquist E."/>
            <person name="Lombard V."/>
            <person name="Lucas S."/>
            <person name="Lunden K."/>
            <person name="Morin E."/>
            <person name="Murat C."/>
            <person name="Park J."/>
            <person name="Raffaello T."/>
            <person name="Rouze P."/>
            <person name="Salamov A."/>
            <person name="Schmutz J."/>
            <person name="Solheim H."/>
            <person name="Stahlberg J."/>
            <person name="Velez H."/>
            <person name="de Vries R.P."/>
            <person name="Wiebenga A."/>
            <person name="Woodward S."/>
            <person name="Yakovlev I."/>
            <person name="Garbelotto M."/>
            <person name="Martin F."/>
            <person name="Grigoriev I.V."/>
            <person name="Stenlid J."/>
        </authorList>
    </citation>
    <scope>NUCLEOTIDE SEQUENCE [LARGE SCALE GENOMIC DNA]</scope>
    <source>
        <strain evidence="1 2">TC 32-1</strain>
    </source>
</reference>
<dbReference type="Proteomes" id="UP000030671">
    <property type="component" value="Unassembled WGS sequence"/>
</dbReference>
<dbReference type="RefSeq" id="XP_009547041.1">
    <property type="nucleotide sequence ID" value="XM_009548746.1"/>
</dbReference>
<evidence type="ECO:0000313" key="2">
    <source>
        <dbReference type="Proteomes" id="UP000030671"/>
    </source>
</evidence>
<proteinExistence type="predicted"/>
<accession>W4K367</accession>